<protein>
    <recommendedName>
        <fullName evidence="1">Tet-like 2OG-Fe(II) oxygenase domain-containing protein</fullName>
    </recommendedName>
</protein>
<comment type="caution">
    <text evidence="2">The sequence shown here is derived from an EMBL/GenBank/DDBJ whole genome shotgun (WGS) entry which is preliminary data.</text>
</comment>
<feature type="non-terminal residue" evidence="2">
    <location>
        <position position="139"/>
    </location>
</feature>
<dbReference type="Proteomes" id="UP000037035">
    <property type="component" value="Unassembled WGS sequence"/>
</dbReference>
<sequence length="139" mass="15994">MSERKMTQCQPEPLWNCKSSCPYFKYQPQCHDSILQQFYPFSSMDPSLKSRYQCLSQHLIAQTAYQNTNQSNVPQYAGKMYGLGWKSGYEEASKIGITGIAANVAKDPDRYCELQSHFPEQNTFIGKQFYSLSCPLFDE</sequence>
<dbReference type="AlphaFoldDB" id="A0A0L6UNJ3"/>
<evidence type="ECO:0000313" key="2">
    <source>
        <dbReference type="EMBL" id="KNZ50101.1"/>
    </source>
</evidence>
<evidence type="ECO:0000259" key="1">
    <source>
        <dbReference type="Pfam" id="PF20515"/>
    </source>
</evidence>
<organism evidence="2 3">
    <name type="scientific">Puccinia sorghi</name>
    <dbReference type="NCBI Taxonomy" id="27349"/>
    <lineage>
        <taxon>Eukaryota</taxon>
        <taxon>Fungi</taxon>
        <taxon>Dikarya</taxon>
        <taxon>Basidiomycota</taxon>
        <taxon>Pucciniomycotina</taxon>
        <taxon>Pucciniomycetes</taxon>
        <taxon>Pucciniales</taxon>
        <taxon>Pucciniaceae</taxon>
        <taxon>Puccinia</taxon>
    </lineage>
</organism>
<accession>A0A0L6UNJ3</accession>
<dbReference type="EMBL" id="LAVV01009723">
    <property type="protein sequence ID" value="KNZ50101.1"/>
    <property type="molecule type" value="Genomic_DNA"/>
</dbReference>
<feature type="domain" description="Tet-like 2OG-Fe(II) oxygenase" evidence="1">
    <location>
        <begin position="46"/>
        <end position="138"/>
    </location>
</feature>
<reference evidence="2 3" key="1">
    <citation type="submission" date="2015-08" db="EMBL/GenBank/DDBJ databases">
        <title>Next Generation Sequencing and Analysis of the Genome of Puccinia sorghi L Schw, the Causal Agent of Maize Common Rust.</title>
        <authorList>
            <person name="Rochi L."/>
            <person name="Burguener G."/>
            <person name="Darino M."/>
            <person name="Turjanski A."/>
            <person name="Kreff E."/>
            <person name="Dieguez M.J."/>
            <person name="Sacco F."/>
        </authorList>
    </citation>
    <scope>NUCLEOTIDE SEQUENCE [LARGE SCALE GENOMIC DNA]</scope>
    <source>
        <strain evidence="2 3">RO10H11247</strain>
    </source>
</reference>
<dbReference type="Pfam" id="PF20515">
    <property type="entry name" value="2OG-FeII_Oxy_6"/>
    <property type="match status" value="1"/>
</dbReference>
<dbReference type="VEuPathDB" id="FungiDB:VP01_459g1"/>
<gene>
    <name evidence="2" type="ORF">VP01_459g1</name>
</gene>
<evidence type="ECO:0000313" key="3">
    <source>
        <dbReference type="Proteomes" id="UP000037035"/>
    </source>
</evidence>
<dbReference type="InterPro" id="IPR046798">
    <property type="entry name" value="2OG-FeII_Oxy_6"/>
</dbReference>
<name>A0A0L6UNJ3_9BASI</name>
<proteinExistence type="predicted"/>
<keyword evidence="3" id="KW-1185">Reference proteome</keyword>
<dbReference type="STRING" id="27349.A0A0L6UNJ3"/>